<protein>
    <recommendedName>
        <fullName evidence="1">PDZ domain-containing protein</fullName>
    </recommendedName>
</protein>
<comment type="caution">
    <text evidence="2">The sequence shown here is derived from an EMBL/GenBank/DDBJ whole genome shotgun (WGS) entry which is preliminary data.</text>
</comment>
<dbReference type="PANTHER" id="PTHR46360">
    <property type="entry name" value="DISKS LARGE HOMOLOG 5"/>
    <property type="match status" value="1"/>
</dbReference>
<dbReference type="EMBL" id="JAMKFB020000013">
    <property type="protein sequence ID" value="KAL0177601.1"/>
    <property type="molecule type" value="Genomic_DNA"/>
</dbReference>
<keyword evidence="3" id="KW-1185">Reference proteome</keyword>
<dbReference type="Pfam" id="PF00595">
    <property type="entry name" value="PDZ"/>
    <property type="match status" value="1"/>
</dbReference>
<evidence type="ECO:0000313" key="2">
    <source>
        <dbReference type="EMBL" id="KAL0177601.1"/>
    </source>
</evidence>
<gene>
    <name evidence="2" type="ORF">M9458_026495</name>
</gene>
<feature type="non-terminal residue" evidence="2">
    <location>
        <position position="101"/>
    </location>
</feature>
<sequence>DDMDLKAMGFDIAEGVNDPYLPGDCGIFVTRVDKGSIADGRLRVNDWLLKINDVDLTNKDRKQVIKAVLNGGGLINMVVRRRKSLGGRLVTPVHINLIGHK</sequence>
<dbReference type="InterPro" id="IPR053004">
    <property type="entry name" value="MAGUK_Signaling_Regulators"/>
</dbReference>
<proteinExistence type="predicted"/>
<dbReference type="SMART" id="SM00228">
    <property type="entry name" value="PDZ"/>
    <property type="match status" value="1"/>
</dbReference>
<feature type="domain" description="PDZ" evidence="1">
    <location>
        <begin position="1"/>
        <end position="83"/>
    </location>
</feature>
<name>A0ABD0PYD4_CIRMR</name>
<accession>A0ABD0PYD4</accession>
<feature type="non-terminal residue" evidence="2">
    <location>
        <position position="1"/>
    </location>
</feature>
<dbReference type="InterPro" id="IPR001478">
    <property type="entry name" value="PDZ"/>
</dbReference>
<organism evidence="2 3">
    <name type="scientific">Cirrhinus mrigala</name>
    <name type="common">Mrigala</name>
    <dbReference type="NCBI Taxonomy" id="683832"/>
    <lineage>
        <taxon>Eukaryota</taxon>
        <taxon>Metazoa</taxon>
        <taxon>Chordata</taxon>
        <taxon>Craniata</taxon>
        <taxon>Vertebrata</taxon>
        <taxon>Euteleostomi</taxon>
        <taxon>Actinopterygii</taxon>
        <taxon>Neopterygii</taxon>
        <taxon>Teleostei</taxon>
        <taxon>Ostariophysi</taxon>
        <taxon>Cypriniformes</taxon>
        <taxon>Cyprinidae</taxon>
        <taxon>Labeoninae</taxon>
        <taxon>Labeonini</taxon>
        <taxon>Cirrhinus</taxon>
    </lineage>
</organism>
<reference evidence="2 3" key="1">
    <citation type="submission" date="2024-05" db="EMBL/GenBank/DDBJ databases">
        <title>Genome sequencing and assembly of Indian major carp, Cirrhinus mrigala (Hamilton, 1822).</title>
        <authorList>
            <person name="Mohindra V."/>
            <person name="Chowdhury L.M."/>
            <person name="Lal K."/>
            <person name="Jena J.K."/>
        </authorList>
    </citation>
    <scope>NUCLEOTIDE SEQUENCE [LARGE SCALE GENOMIC DNA]</scope>
    <source>
        <strain evidence="2">CM1030</strain>
        <tissue evidence="2">Blood</tissue>
    </source>
</reference>
<dbReference type="PROSITE" id="PS50106">
    <property type="entry name" value="PDZ"/>
    <property type="match status" value="1"/>
</dbReference>
<evidence type="ECO:0000313" key="3">
    <source>
        <dbReference type="Proteomes" id="UP001529510"/>
    </source>
</evidence>
<dbReference type="SUPFAM" id="SSF50156">
    <property type="entry name" value="PDZ domain-like"/>
    <property type="match status" value="1"/>
</dbReference>
<dbReference type="PANTHER" id="PTHR46360:SF1">
    <property type="entry name" value="DISKS LARGE HOMOLOG 5"/>
    <property type="match status" value="1"/>
</dbReference>
<dbReference type="Proteomes" id="UP001529510">
    <property type="component" value="Unassembled WGS sequence"/>
</dbReference>
<dbReference type="CDD" id="cd06764">
    <property type="entry name" value="PDZ1_DLG5-like"/>
    <property type="match status" value="1"/>
</dbReference>
<dbReference type="Gene3D" id="2.30.42.10">
    <property type="match status" value="1"/>
</dbReference>
<evidence type="ECO:0000259" key="1">
    <source>
        <dbReference type="PROSITE" id="PS50106"/>
    </source>
</evidence>
<dbReference type="InterPro" id="IPR036034">
    <property type="entry name" value="PDZ_sf"/>
</dbReference>
<dbReference type="AlphaFoldDB" id="A0ABD0PYD4"/>